<dbReference type="Pfam" id="PF00440">
    <property type="entry name" value="TetR_N"/>
    <property type="match status" value="1"/>
</dbReference>
<feature type="DNA-binding region" description="H-T-H motif" evidence="4">
    <location>
        <begin position="51"/>
        <end position="70"/>
    </location>
</feature>
<evidence type="ECO:0000256" key="5">
    <source>
        <dbReference type="SAM" id="MobiDB-lite"/>
    </source>
</evidence>
<dbReference type="InterPro" id="IPR036271">
    <property type="entry name" value="Tet_transcr_reg_TetR-rel_C_sf"/>
</dbReference>
<dbReference type="RefSeq" id="WP_170224895.1">
    <property type="nucleotide sequence ID" value="NZ_BAAAWK010000001.1"/>
</dbReference>
<evidence type="ECO:0000313" key="8">
    <source>
        <dbReference type="Proteomes" id="UP000317715"/>
    </source>
</evidence>
<evidence type="ECO:0000259" key="6">
    <source>
        <dbReference type="PROSITE" id="PS50977"/>
    </source>
</evidence>
<dbReference type="SUPFAM" id="SSF48498">
    <property type="entry name" value="Tetracyclin repressor-like, C-terminal domain"/>
    <property type="match status" value="1"/>
</dbReference>
<dbReference type="InterPro" id="IPR001647">
    <property type="entry name" value="HTH_TetR"/>
</dbReference>
<dbReference type="PRINTS" id="PR00455">
    <property type="entry name" value="HTHTETR"/>
</dbReference>
<keyword evidence="3" id="KW-0804">Transcription</keyword>
<keyword evidence="2 4" id="KW-0238">DNA-binding</keyword>
<dbReference type="PANTHER" id="PTHR30055">
    <property type="entry name" value="HTH-TYPE TRANSCRIPTIONAL REGULATOR RUTR"/>
    <property type="match status" value="1"/>
</dbReference>
<evidence type="ECO:0000256" key="4">
    <source>
        <dbReference type="PROSITE-ProRule" id="PRU00335"/>
    </source>
</evidence>
<dbReference type="EMBL" id="BJMD01000008">
    <property type="protein sequence ID" value="GEB18883.1"/>
    <property type="molecule type" value="Genomic_DNA"/>
</dbReference>
<dbReference type="PROSITE" id="PS50977">
    <property type="entry name" value="HTH_TETR_2"/>
    <property type="match status" value="1"/>
</dbReference>
<evidence type="ECO:0000256" key="2">
    <source>
        <dbReference type="ARBA" id="ARBA00023125"/>
    </source>
</evidence>
<dbReference type="SUPFAM" id="SSF46689">
    <property type="entry name" value="Homeodomain-like"/>
    <property type="match status" value="1"/>
</dbReference>
<keyword evidence="1" id="KW-0805">Transcription regulation</keyword>
<feature type="domain" description="HTH tetR-type" evidence="6">
    <location>
        <begin position="28"/>
        <end position="88"/>
    </location>
</feature>
<proteinExistence type="predicted"/>
<sequence>MPDAVASVAPAPVAPAAAERRPGRPRDTALETTVLSAAVELLLERDTRDVTISAITERSGVSRAALYRRWSSREELLAAALDSVRSSIGLKRGSTTLETILASYEEAATDVDGTVGALVKKRIAMGLENDHLRALSWERHVSRRREPIAEEIRCGISSGELSPDVDVEAMIDLINGLYYYQFVVRAPGTDANNLEATRKRVRNAVTLVWEGALRR</sequence>
<dbReference type="Pfam" id="PF16859">
    <property type="entry name" value="TetR_C_11"/>
    <property type="match status" value="1"/>
</dbReference>
<dbReference type="Proteomes" id="UP000317715">
    <property type="component" value="Unassembled WGS sequence"/>
</dbReference>
<evidence type="ECO:0000256" key="1">
    <source>
        <dbReference type="ARBA" id="ARBA00023015"/>
    </source>
</evidence>
<dbReference type="Gene3D" id="1.10.10.60">
    <property type="entry name" value="Homeodomain-like"/>
    <property type="match status" value="1"/>
</dbReference>
<protein>
    <submittedName>
        <fullName evidence="7">TetR family transcriptional regulator</fullName>
    </submittedName>
</protein>
<reference evidence="7 8" key="1">
    <citation type="submission" date="2019-06" db="EMBL/GenBank/DDBJ databases">
        <title>Whole genome shotgun sequence of Paenarthrobacter aurescens NBRC 12136.</title>
        <authorList>
            <person name="Hosoyama A."/>
            <person name="Uohara A."/>
            <person name="Ohji S."/>
            <person name="Ichikawa N."/>
        </authorList>
    </citation>
    <scope>NUCLEOTIDE SEQUENCE [LARGE SCALE GENOMIC DNA]</scope>
    <source>
        <strain evidence="7 8">NBRC 12136</strain>
    </source>
</reference>
<comment type="caution">
    <text evidence="7">The sequence shown here is derived from an EMBL/GenBank/DDBJ whole genome shotgun (WGS) entry which is preliminary data.</text>
</comment>
<dbReference type="GO" id="GO:0003700">
    <property type="term" value="F:DNA-binding transcription factor activity"/>
    <property type="evidence" value="ECO:0007669"/>
    <property type="project" value="TreeGrafter"/>
</dbReference>
<dbReference type="GeneID" id="97300108"/>
<dbReference type="PANTHER" id="PTHR30055:SF148">
    <property type="entry name" value="TETR-FAMILY TRANSCRIPTIONAL REGULATOR"/>
    <property type="match status" value="1"/>
</dbReference>
<keyword evidence="8" id="KW-1185">Reference proteome</keyword>
<feature type="compositionally biased region" description="Low complexity" evidence="5">
    <location>
        <begin position="1"/>
        <end position="17"/>
    </location>
</feature>
<dbReference type="GO" id="GO:0000976">
    <property type="term" value="F:transcription cis-regulatory region binding"/>
    <property type="evidence" value="ECO:0007669"/>
    <property type="project" value="TreeGrafter"/>
</dbReference>
<dbReference type="InterPro" id="IPR011075">
    <property type="entry name" value="TetR_C"/>
</dbReference>
<organism evidence="7 8">
    <name type="scientific">Paenarthrobacter aurescens</name>
    <name type="common">Arthrobacter aurescens</name>
    <dbReference type="NCBI Taxonomy" id="43663"/>
    <lineage>
        <taxon>Bacteria</taxon>
        <taxon>Bacillati</taxon>
        <taxon>Actinomycetota</taxon>
        <taxon>Actinomycetes</taxon>
        <taxon>Micrococcales</taxon>
        <taxon>Micrococcaceae</taxon>
        <taxon>Paenarthrobacter</taxon>
    </lineage>
</organism>
<dbReference type="Gene3D" id="1.10.357.10">
    <property type="entry name" value="Tetracycline Repressor, domain 2"/>
    <property type="match status" value="1"/>
</dbReference>
<dbReference type="InterPro" id="IPR050109">
    <property type="entry name" value="HTH-type_TetR-like_transc_reg"/>
</dbReference>
<dbReference type="InterPro" id="IPR009057">
    <property type="entry name" value="Homeodomain-like_sf"/>
</dbReference>
<dbReference type="AlphaFoldDB" id="A0A4Y3NCD6"/>
<feature type="region of interest" description="Disordered" evidence="5">
    <location>
        <begin position="1"/>
        <end position="26"/>
    </location>
</feature>
<accession>A0A4Y3NCD6</accession>
<gene>
    <name evidence="7" type="ORF">AAU01_16380</name>
</gene>
<evidence type="ECO:0000256" key="3">
    <source>
        <dbReference type="ARBA" id="ARBA00023163"/>
    </source>
</evidence>
<evidence type="ECO:0000313" key="7">
    <source>
        <dbReference type="EMBL" id="GEB18883.1"/>
    </source>
</evidence>
<name>A0A4Y3NCD6_PAEAU</name>